<evidence type="ECO:0000259" key="1">
    <source>
        <dbReference type="Pfam" id="PF05368"/>
    </source>
</evidence>
<dbReference type="AlphaFoldDB" id="A0A0F9Q225"/>
<dbReference type="InterPro" id="IPR051207">
    <property type="entry name" value="ComplexI_NDUFA9_subunit"/>
</dbReference>
<reference evidence="2" key="1">
    <citation type="journal article" date="2015" name="Nature">
        <title>Complex archaea that bridge the gap between prokaryotes and eukaryotes.</title>
        <authorList>
            <person name="Spang A."/>
            <person name="Saw J.H."/>
            <person name="Jorgensen S.L."/>
            <person name="Zaremba-Niedzwiedzka K."/>
            <person name="Martijn J."/>
            <person name="Lind A.E."/>
            <person name="van Eijk R."/>
            <person name="Schleper C."/>
            <person name="Guy L."/>
            <person name="Ettema T.J."/>
        </authorList>
    </citation>
    <scope>NUCLEOTIDE SEQUENCE</scope>
</reference>
<evidence type="ECO:0000313" key="2">
    <source>
        <dbReference type="EMBL" id="KKM99457.1"/>
    </source>
</evidence>
<dbReference type="Pfam" id="PF05368">
    <property type="entry name" value="NmrA"/>
    <property type="match status" value="1"/>
</dbReference>
<dbReference type="InterPro" id="IPR008030">
    <property type="entry name" value="NmrA-like"/>
</dbReference>
<feature type="domain" description="NmrA-like" evidence="1">
    <location>
        <begin position="30"/>
        <end position="263"/>
    </location>
</feature>
<organism evidence="2">
    <name type="scientific">marine sediment metagenome</name>
    <dbReference type="NCBI Taxonomy" id="412755"/>
    <lineage>
        <taxon>unclassified sequences</taxon>
        <taxon>metagenomes</taxon>
        <taxon>ecological metagenomes</taxon>
    </lineage>
</organism>
<dbReference type="Gene3D" id="3.40.50.720">
    <property type="entry name" value="NAD(P)-binding Rossmann-like Domain"/>
    <property type="match status" value="1"/>
</dbReference>
<dbReference type="GO" id="GO:0044877">
    <property type="term" value="F:protein-containing complex binding"/>
    <property type="evidence" value="ECO:0007669"/>
    <property type="project" value="TreeGrafter"/>
</dbReference>
<name>A0A0F9Q225_9ZZZZ</name>
<gene>
    <name evidence="2" type="ORF">LCGC14_1147670</name>
</gene>
<protein>
    <recommendedName>
        <fullName evidence="1">NmrA-like domain-containing protein</fullName>
    </recommendedName>
</protein>
<comment type="caution">
    <text evidence="2">The sequence shown here is derived from an EMBL/GenBank/DDBJ whole genome shotgun (WGS) entry which is preliminary data.</text>
</comment>
<dbReference type="PANTHER" id="PTHR12126">
    <property type="entry name" value="NADH-UBIQUINONE OXIDOREDUCTASE 39 KDA SUBUNIT-RELATED"/>
    <property type="match status" value="1"/>
</dbReference>
<dbReference type="EMBL" id="LAZR01005496">
    <property type="protein sequence ID" value="KKM99457.1"/>
    <property type="molecule type" value="Genomic_DNA"/>
</dbReference>
<proteinExistence type="predicted"/>
<dbReference type="SUPFAM" id="SSF51735">
    <property type="entry name" value="NAD(P)-binding Rossmann-fold domains"/>
    <property type="match status" value="1"/>
</dbReference>
<accession>A0A0F9Q225</accession>
<dbReference type="PANTHER" id="PTHR12126:SF11">
    <property type="entry name" value="NADH DEHYDROGENASE [UBIQUINONE] 1 ALPHA SUBCOMPLEX SUBUNIT 9, MITOCHONDRIAL"/>
    <property type="match status" value="1"/>
</dbReference>
<sequence>MYKHSITNTDKNKYLFCDNLPSRPLMNMGKVLVTGASGYVGGKLVPELIERGYKVRIMVRETSPVYKTLWPEVEVAVADASNQEQLKAALDGIDTAYYLIHSLRLGLRGFEVADIRAAANFRKAAEEKHIKRIIYLGGLGDIRSSLSSHLRNRIEVAQELKKGRVAVTVLRAAVIIGSGSASYEIIQHLVKAVPIIAVPSWARTKCQPIAISDVIKYLVGVLEISETSGKSFDIGGRDILTYETMLKIFASLLNKKMIFIPFPFSNIRFYAYCASILTPVSNPIIRCLMEGLKNDVICLDESIKSFLPFEPVSYRDALVKAMSCGEQNREKTI</sequence>
<dbReference type="InterPro" id="IPR036291">
    <property type="entry name" value="NAD(P)-bd_dom_sf"/>
</dbReference>